<dbReference type="PANTHER" id="PTHR21666:SF289">
    <property type="entry name" value="L-ALA--D-GLU ENDOPEPTIDASE"/>
    <property type="match status" value="1"/>
</dbReference>
<dbReference type="InterPro" id="IPR016047">
    <property type="entry name" value="M23ase_b-sheet_dom"/>
</dbReference>
<feature type="coiled-coil region" evidence="2">
    <location>
        <begin position="163"/>
        <end position="250"/>
    </location>
</feature>
<gene>
    <name evidence="5" type="ORF">GCM10008088_22710</name>
</gene>
<dbReference type="Gene3D" id="2.70.70.10">
    <property type="entry name" value="Glucose Permease (Domain IIA)"/>
    <property type="match status" value="1"/>
</dbReference>
<dbReference type="PANTHER" id="PTHR21666">
    <property type="entry name" value="PEPTIDASE-RELATED"/>
    <property type="match status" value="1"/>
</dbReference>
<keyword evidence="6" id="KW-1185">Reference proteome</keyword>
<dbReference type="CDD" id="cd12797">
    <property type="entry name" value="M23_peptidase"/>
    <property type="match status" value="1"/>
</dbReference>
<dbReference type="Pfam" id="PF01551">
    <property type="entry name" value="Peptidase_M23"/>
    <property type="match status" value="1"/>
</dbReference>
<comment type="caution">
    <text evidence="5">The sequence shown here is derived from an EMBL/GenBank/DDBJ whole genome shotgun (WGS) entry which is preliminary data.</text>
</comment>
<evidence type="ECO:0000259" key="4">
    <source>
        <dbReference type="Pfam" id="PF01551"/>
    </source>
</evidence>
<evidence type="ECO:0000256" key="2">
    <source>
        <dbReference type="SAM" id="Coils"/>
    </source>
</evidence>
<dbReference type="EMBL" id="BMWY01000006">
    <property type="protein sequence ID" value="GGZ60582.1"/>
    <property type="molecule type" value="Genomic_DNA"/>
</dbReference>
<feature type="domain" description="M23ase beta-sheet core" evidence="4">
    <location>
        <begin position="308"/>
        <end position="400"/>
    </location>
</feature>
<sequence length="407" mass="46822">MKHFQLKYIAFLLLFISFSAIGFAQSTERKKLEQKRIALRKEISQISNLLASNKVKQQSVLTQVEDLDKRIRATENLIRVTNQEANLLTKEINTNLNKIDKLRKDLEKLKEDYAKMIKKSYKSKSNQSRIMFLFSSEDFLQAYKRLQYMKQYTEYRKEQGLEIQRQTQLLQQLNTDLVEQRKAKEELLSQNRITQSKLQQDKKQQQELVASIRKKAGNFEKELKQKQEEVSRIDREIDRLIREAIAAENKKKGSSSTSKFELTPEAKELAASFTSNKGKLPWPVKSGVVAMKFGTHPHPVVKSVKVKSDGVRIETNENESVRTVFKGKVFKIQAIKGANKAVFVIHGDYLSVYNNLSSINVEVGDELTTNQVIGKVGKSTATGRPTLSFLIYKNTQALNPAHWIYKM</sequence>
<organism evidence="5 6">
    <name type="scientific">Mesonia mobilis</name>
    <dbReference type="NCBI Taxonomy" id="369791"/>
    <lineage>
        <taxon>Bacteria</taxon>
        <taxon>Pseudomonadati</taxon>
        <taxon>Bacteroidota</taxon>
        <taxon>Flavobacteriia</taxon>
        <taxon>Flavobacteriales</taxon>
        <taxon>Flavobacteriaceae</taxon>
        <taxon>Mesonia</taxon>
    </lineage>
</organism>
<evidence type="ECO:0000313" key="6">
    <source>
        <dbReference type="Proteomes" id="UP000615593"/>
    </source>
</evidence>
<accession>A0ABQ3BXJ8</accession>
<name>A0ABQ3BXJ8_9FLAO</name>
<dbReference type="GeneID" id="94369935"/>
<feature type="chain" id="PRO_5045590844" evidence="3">
    <location>
        <begin position="25"/>
        <end position="407"/>
    </location>
</feature>
<keyword evidence="2" id="KW-0175">Coiled coil</keyword>
<dbReference type="RefSeq" id="WP_027885189.1">
    <property type="nucleotide sequence ID" value="NZ_BMWY01000006.1"/>
</dbReference>
<keyword evidence="1 3" id="KW-0732">Signal</keyword>
<evidence type="ECO:0000256" key="3">
    <source>
        <dbReference type="SAM" id="SignalP"/>
    </source>
</evidence>
<dbReference type="Proteomes" id="UP000615593">
    <property type="component" value="Unassembled WGS sequence"/>
</dbReference>
<evidence type="ECO:0000313" key="5">
    <source>
        <dbReference type="EMBL" id="GGZ60582.1"/>
    </source>
</evidence>
<proteinExistence type="predicted"/>
<dbReference type="InterPro" id="IPR011055">
    <property type="entry name" value="Dup_hybrid_motif"/>
</dbReference>
<dbReference type="InterPro" id="IPR050570">
    <property type="entry name" value="Cell_wall_metabolism_enzyme"/>
</dbReference>
<feature type="signal peptide" evidence="3">
    <location>
        <begin position="1"/>
        <end position="24"/>
    </location>
</feature>
<evidence type="ECO:0000256" key="1">
    <source>
        <dbReference type="ARBA" id="ARBA00022729"/>
    </source>
</evidence>
<dbReference type="Gene3D" id="6.10.250.3150">
    <property type="match status" value="1"/>
</dbReference>
<feature type="coiled-coil region" evidence="2">
    <location>
        <begin position="29"/>
        <end position="119"/>
    </location>
</feature>
<protein>
    <submittedName>
        <fullName evidence="5">Peptidase M23</fullName>
    </submittedName>
</protein>
<dbReference type="SUPFAM" id="SSF51261">
    <property type="entry name" value="Duplicated hybrid motif"/>
    <property type="match status" value="1"/>
</dbReference>
<reference evidence="6" key="1">
    <citation type="journal article" date="2019" name="Int. J. Syst. Evol. Microbiol.">
        <title>The Global Catalogue of Microorganisms (GCM) 10K type strain sequencing project: providing services to taxonomists for standard genome sequencing and annotation.</title>
        <authorList>
            <consortium name="The Broad Institute Genomics Platform"/>
            <consortium name="The Broad Institute Genome Sequencing Center for Infectious Disease"/>
            <person name="Wu L."/>
            <person name="Ma J."/>
        </authorList>
    </citation>
    <scope>NUCLEOTIDE SEQUENCE [LARGE SCALE GENOMIC DNA]</scope>
    <source>
        <strain evidence="6">KCTC 12708</strain>
    </source>
</reference>